<feature type="domain" description="HDOD" evidence="1">
    <location>
        <begin position="89"/>
        <end position="279"/>
    </location>
</feature>
<evidence type="ECO:0000259" key="1">
    <source>
        <dbReference type="PROSITE" id="PS51833"/>
    </source>
</evidence>
<dbReference type="PANTHER" id="PTHR33525">
    <property type="match status" value="1"/>
</dbReference>
<dbReference type="SUPFAM" id="SSF109604">
    <property type="entry name" value="HD-domain/PDEase-like"/>
    <property type="match status" value="1"/>
</dbReference>
<evidence type="ECO:0000313" key="2">
    <source>
        <dbReference type="EMBL" id="MET4570141.1"/>
    </source>
</evidence>
<protein>
    <submittedName>
        <fullName evidence="2">HD-like signal output (HDOD) protein</fullName>
    </submittedName>
</protein>
<dbReference type="PANTHER" id="PTHR33525:SF6">
    <property type="entry name" value="HDOD DOMAIN-CONTAINING PROTEIN"/>
    <property type="match status" value="1"/>
</dbReference>
<gene>
    <name evidence="2" type="ORF">ABIE04_002502</name>
</gene>
<comment type="caution">
    <text evidence="2">The sequence shown here is derived from an EMBL/GenBank/DDBJ whole genome shotgun (WGS) entry which is preliminary data.</text>
</comment>
<dbReference type="PROSITE" id="PS51833">
    <property type="entry name" value="HDOD"/>
    <property type="match status" value="1"/>
</dbReference>
<sequence length="345" mass="37227">MGNMWRRIFRSRKPTVSANRAQPAALTSVRAPPMAPAAPSALPLAEIEGRFHRFVLGVPDSEADGLSAFELATLKRLELLSTRFDMRSLPRLPTVLPQLLRALKNDNAGGGELARLIGRDPLMVGEIMRVTGSVHYRAAQPITSLQQAVVVLGQDGLRRVLTQHVMKPILQSNTGAPGHAAGERLWHHAERCAHACAWLGRNNGCDAFEAYLAGIVSHTGDGAVIRLLDLLKPAGDTVPPSPGFLANCARLAARLSLQVAQHWELPPRVIDAMTECQAPAAPAASALGKALSVADRLAMAQLLIEHERLTDNPDLSQSWPGVFAPPLIARCQQDLRRSFPVSKST</sequence>
<dbReference type="Proteomes" id="UP001549251">
    <property type="component" value="Unassembled WGS sequence"/>
</dbReference>
<evidence type="ECO:0000313" key="3">
    <source>
        <dbReference type="Proteomes" id="UP001549251"/>
    </source>
</evidence>
<dbReference type="InterPro" id="IPR013976">
    <property type="entry name" value="HDOD"/>
</dbReference>
<dbReference type="EMBL" id="JBEPSD010000002">
    <property type="protein sequence ID" value="MET4570141.1"/>
    <property type="molecule type" value="Genomic_DNA"/>
</dbReference>
<keyword evidence="3" id="KW-1185">Reference proteome</keyword>
<reference evidence="2 3" key="1">
    <citation type="submission" date="2024-06" db="EMBL/GenBank/DDBJ databases">
        <title>Sorghum-associated microbial communities from plants grown in Nebraska, USA.</title>
        <authorList>
            <person name="Schachtman D."/>
        </authorList>
    </citation>
    <scope>NUCLEOTIDE SEQUENCE [LARGE SCALE GENOMIC DNA]</scope>
    <source>
        <strain evidence="2 3">1757</strain>
    </source>
</reference>
<accession>A0ABV2PYL4</accession>
<dbReference type="InterPro" id="IPR052340">
    <property type="entry name" value="RNase_Y/CdgJ"/>
</dbReference>
<dbReference type="Gene3D" id="1.10.3210.10">
    <property type="entry name" value="Hypothetical protein af1432"/>
    <property type="match status" value="1"/>
</dbReference>
<proteinExistence type="predicted"/>
<organism evidence="2 3">
    <name type="scientific">Rhodanobacter soli</name>
    <dbReference type="NCBI Taxonomy" id="590609"/>
    <lineage>
        <taxon>Bacteria</taxon>
        <taxon>Pseudomonadati</taxon>
        <taxon>Pseudomonadota</taxon>
        <taxon>Gammaproteobacteria</taxon>
        <taxon>Lysobacterales</taxon>
        <taxon>Rhodanobacteraceae</taxon>
        <taxon>Rhodanobacter</taxon>
    </lineage>
</organism>
<dbReference type="Pfam" id="PF08668">
    <property type="entry name" value="HDOD"/>
    <property type="match status" value="1"/>
</dbReference>
<name>A0ABV2PYL4_9GAMM</name>